<dbReference type="AlphaFoldDB" id="A0AAJ5WBA6"/>
<protein>
    <submittedName>
        <fullName evidence="1">Uncharacterized protein</fullName>
    </submittedName>
</protein>
<gene>
    <name evidence="1" type="ORF">P0Y49_09240</name>
</gene>
<proteinExistence type="predicted"/>
<accession>A0AAJ5WBA6</accession>
<evidence type="ECO:0000313" key="1">
    <source>
        <dbReference type="EMBL" id="WEK21324.1"/>
    </source>
</evidence>
<dbReference type="EMBL" id="CP119313">
    <property type="protein sequence ID" value="WEK21324.1"/>
    <property type="molecule type" value="Genomic_DNA"/>
</dbReference>
<evidence type="ECO:0000313" key="2">
    <source>
        <dbReference type="Proteomes" id="UP001214530"/>
    </source>
</evidence>
<dbReference type="Proteomes" id="UP001214530">
    <property type="component" value="Chromosome"/>
</dbReference>
<name>A0AAJ5WBA6_9SPHI</name>
<sequence>MKTLNQFTNVDKAALLHQLFPEEIPSLIEFMQGMSESIIENEELNRDKWDNGFLSFNQWLHLAKETNTKIKENGTRMCKSTRLFSGQLFDGSIAVFTNHCIAVLITTKQHSNQRFIHAAHMLYSF</sequence>
<reference evidence="1" key="1">
    <citation type="submission" date="2023-03" db="EMBL/GenBank/DDBJ databases">
        <title>Andean soil-derived lignocellulolytic bacterial consortium as a source of novel taxa and putative plastic-active enzymes.</title>
        <authorList>
            <person name="Diaz-Garcia L."/>
            <person name="Chuvochina M."/>
            <person name="Feuerriegel G."/>
            <person name="Bunk B."/>
            <person name="Sproer C."/>
            <person name="Streit W.R."/>
            <person name="Rodriguez L.M."/>
            <person name="Overmann J."/>
            <person name="Jimenez D.J."/>
        </authorList>
    </citation>
    <scope>NUCLEOTIDE SEQUENCE</scope>
    <source>
        <strain evidence="1">MAG 3858</strain>
    </source>
</reference>
<organism evidence="1 2">
    <name type="scientific">Candidatus Pedobacter colombiensis</name>
    <dbReference type="NCBI Taxonomy" id="3121371"/>
    <lineage>
        <taxon>Bacteria</taxon>
        <taxon>Pseudomonadati</taxon>
        <taxon>Bacteroidota</taxon>
        <taxon>Sphingobacteriia</taxon>
        <taxon>Sphingobacteriales</taxon>
        <taxon>Sphingobacteriaceae</taxon>
        <taxon>Pedobacter</taxon>
    </lineage>
</organism>